<feature type="region of interest" description="Disordered" evidence="5">
    <location>
        <begin position="63"/>
        <end position="90"/>
    </location>
</feature>
<comment type="caution">
    <text evidence="7">The sequence shown here is derived from an EMBL/GenBank/DDBJ whole genome shotgun (WGS) entry which is preliminary data.</text>
</comment>
<name>A0A8S1WSC9_PAROT</name>
<keyword evidence="2 4" id="KW-0863">Zinc-finger</keyword>
<evidence type="ECO:0000313" key="8">
    <source>
        <dbReference type="Proteomes" id="UP000683925"/>
    </source>
</evidence>
<evidence type="ECO:0000256" key="5">
    <source>
        <dbReference type="SAM" id="MobiDB-lite"/>
    </source>
</evidence>
<evidence type="ECO:0000256" key="3">
    <source>
        <dbReference type="ARBA" id="ARBA00022833"/>
    </source>
</evidence>
<evidence type="ECO:0000256" key="2">
    <source>
        <dbReference type="ARBA" id="ARBA00022771"/>
    </source>
</evidence>
<feature type="compositionally biased region" description="Polar residues" evidence="5">
    <location>
        <begin position="65"/>
        <end position="74"/>
    </location>
</feature>
<dbReference type="GO" id="GO:0008270">
    <property type="term" value="F:zinc ion binding"/>
    <property type="evidence" value="ECO:0007669"/>
    <property type="project" value="UniProtKB-KW"/>
</dbReference>
<dbReference type="AlphaFoldDB" id="A0A8S1WSC9"/>
<proteinExistence type="predicted"/>
<dbReference type="InterPro" id="IPR018957">
    <property type="entry name" value="Znf_C3HC4_RING-type"/>
</dbReference>
<feature type="compositionally biased region" description="Low complexity" evidence="5">
    <location>
        <begin position="75"/>
        <end position="87"/>
    </location>
</feature>
<organism evidence="7 8">
    <name type="scientific">Paramecium octaurelia</name>
    <dbReference type="NCBI Taxonomy" id="43137"/>
    <lineage>
        <taxon>Eukaryota</taxon>
        <taxon>Sar</taxon>
        <taxon>Alveolata</taxon>
        <taxon>Ciliophora</taxon>
        <taxon>Intramacronucleata</taxon>
        <taxon>Oligohymenophorea</taxon>
        <taxon>Peniculida</taxon>
        <taxon>Parameciidae</taxon>
        <taxon>Paramecium</taxon>
    </lineage>
</organism>
<evidence type="ECO:0000313" key="7">
    <source>
        <dbReference type="EMBL" id="CAD8192122.1"/>
    </source>
</evidence>
<keyword evidence="3" id="KW-0862">Zinc</keyword>
<evidence type="ECO:0000256" key="1">
    <source>
        <dbReference type="ARBA" id="ARBA00022723"/>
    </source>
</evidence>
<dbReference type="InterPro" id="IPR001841">
    <property type="entry name" value="Znf_RING"/>
</dbReference>
<sequence>MDKLINQFKAITNLCRNENEGKGYDSNQEDSIEKQNTQKNNEINDNDQTNIQNDVKMDVKECESMKNSQSLSDENQTQQQQNYNQNQSPNHVLTINSHKQFTQKLTESQNFPSQSQKSISRSVMYKSQEKQNFDDYCNQNYPEYQNQQQVYYQNEANPSLFNFQNRANQYLGNYQQQANQNLNNYGNQTNYMQSQIRFQDSPKRSTPIIQHIDQNQNFYQQQKYNLQYNQQNFQEKKETSQNSIIQSQQTQNKKIKILQMPNHVNQNNYNQTPIYPPQEFQNFNNYQQINLINNESQRQNQIRQTNQSFNSFNSQITITNYQSCADNISYAQTQVVKCTYCGKDVQKQYIQLNCQHFFCSDCLKEFLKNQSKQPDCYAYKCLCQSIIKLQVLFKDKDKDREVIILKEKLINNQLNTLRLNIQQKYQLKTCCNKQCSFFVIIQQNLEQKYFYCSQCLERQVQVQLNQ</sequence>
<dbReference type="Proteomes" id="UP000683925">
    <property type="component" value="Unassembled WGS sequence"/>
</dbReference>
<evidence type="ECO:0000259" key="6">
    <source>
        <dbReference type="PROSITE" id="PS50089"/>
    </source>
</evidence>
<dbReference type="PROSITE" id="PS50089">
    <property type="entry name" value="ZF_RING_2"/>
    <property type="match status" value="1"/>
</dbReference>
<feature type="region of interest" description="Disordered" evidence="5">
    <location>
        <begin position="18"/>
        <end position="48"/>
    </location>
</feature>
<evidence type="ECO:0000256" key="4">
    <source>
        <dbReference type="PROSITE-ProRule" id="PRU00175"/>
    </source>
</evidence>
<protein>
    <recommendedName>
        <fullName evidence="6">RING-type domain-containing protein</fullName>
    </recommendedName>
</protein>
<dbReference type="InterPro" id="IPR017907">
    <property type="entry name" value="Znf_RING_CS"/>
</dbReference>
<dbReference type="OMA" id="YAYKCLC"/>
<dbReference type="Pfam" id="PF00097">
    <property type="entry name" value="zf-C3HC4"/>
    <property type="match status" value="1"/>
</dbReference>
<accession>A0A8S1WSC9</accession>
<feature type="region of interest" description="Disordered" evidence="5">
    <location>
        <begin position="106"/>
        <end position="125"/>
    </location>
</feature>
<keyword evidence="8" id="KW-1185">Reference proteome</keyword>
<keyword evidence="1" id="KW-0479">Metal-binding</keyword>
<dbReference type="OrthoDB" id="313171at2759"/>
<gene>
    <name evidence="7" type="ORF">POCTA_138.1.T1010118</name>
</gene>
<dbReference type="PROSITE" id="PS00518">
    <property type="entry name" value="ZF_RING_1"/>
    <property type="match status" value="1"/>
</dbReference>
<dbReference type="EMBL" id="CAJJDP010000101">
    <property type="protein sequence ID" value="CAD8192122.1"/>
    <property type="molecule type" value="Genomic_DNA"/>
</dbReference>
<reference evidence="7" key="1">
    <citation type="submission" date="2021-01" db="EMBL/GenBank/DDBJ databases">
        <authorList>
            <consortium name="Genoscope - CEA"/>
            <person name="William W."/>
        </authorList>
    </citation>
    <scope>NUCLEOTIDE SEQUENCE</scope>
</reference>
<feature type="compositionally biased region" description="Polar residues" evidence="5">
    <location>
        <begin position="106"/>
        <end position="121"/>
    </location>
</feature>
<feature type="domain" description="RING-type" evidence="6">
    <location>
        <begin position="338"/>
        <end position="376"/>
    </location>
</feature>